<keyword evidence="3" id="KW-1185">Reference proteome</keyword>
<protein>
    <recommendedName>
        <fullName evidence="4">DUF4044 domain-containing protein</fullName>
    </recommendedName>
</protein>
<feature type="transmembrane region" description="Helical" evidence="1">
    <location>
        <begin position="28"/>
        <end position="49"/>
    </location>
</feature>
<evidence type="ECO:0000313" key="3">
    <source>
        <dbReference type="Proteomes" id="UP000182077"/>
    </source>
</evidence>
<keyword evidence="1" id="KW-1133">Transmembrane helix</keyword>
<keyword evidence="1" id="KW-0812">Transmembrane</keyword>
<accession>A0A1L8TR56</accession>
<evidence type="ECO:0008006" key="4">
    <source>
        <dbReference type="Google" id="ProtNLM"/>
    </source>
</evidence>
<gene>
    <name evidence="2" type="ORF">RV04_GL000048</name>
</gene>
<comment type="caution">
    <text evidence="2">The sequence shown here is derived from an EMBL/GenBank/DDBJ whole genome shotgun (WGS) entry which is preliminary data.</text>
</comment>
<proteinExistence type="predicted"/>
<reference evidence="2 3" key="1">
    <citation type="submission" date="2014-12" db="EMBL/GenBank/DDBJ databases">
        <title>Draft genome sequences of 29 type strains of Enterococci.</title>
        <authorList>
            <person name="Zhong Z."/>
            <person name="Sun Z."/>
            <person name="Liu W."/>
            <person name="Zhang W."/>
            <person name="Zhang H."/>
        </authorList>
    </citation>
    <scope>NUCLEOTIDE SEQUENCE [LARGE SCALE GENOMIC DNA]</scope>
    <source>
        <strain evidence="2 3">DSM 17122</strain>
    </source>
</reference>
<name>A0A1L8TR56_9ENTE</name>
<dbReference type="EMBL" id="JXKQ01000001">
    <property type="protein sequence ID" value="OJG46801.1"/>
    <property type="molecule type" value="Genomic_DNA"/>
</dbReference>
<dbReference type="InterPro" id="IPR025270">
    <property type="entry name" value="DUF4044"/>
</dbReference>
<evidence type="ECO:0000256" key="1">
    <source>
        <dbReference type="SAM" id="Phobius"/>
    </source>
</evidence>
<dbReference type="Proteomes" id="UP000182077">
    <property type="component" value="Unassembled WGS sequence"/>
</dbReference>
<dbReference type="Pfam" id="PF13253">
    <property type="entry name" value="DUF4044"/>
    <property type="match status" value="1"/>
</dbReference>
<organism evidence="2 3">
    <name type="scientific">Enterococcus hermanniensis</name>
    <dbReference type="NCBI Taxonomy" id="249189"/>
    <lineage>
        <taxon>Bacteria</taxon>
        <taxon>Bacillati</taxon>
        <taxon>Bacillota</taxon>
        <taxon>Bacilli</taxon>
        <taxon>Lactobacillales</taxon>
        <taxon>Enterococcaceae</taxon>
        <taxon>Enterococcus</taxon>
    </lineage>
</organism>
<evidence type="ECO:0000313" key="2">
    <source>
        <dbReference type="EMBL" id="OJG46801.1"/>
    </source>
</evidence>
<keyword evidence="1" id="KW-0472">Membrane</keyword>
<dbReference type="AlphaFoldDB" id="A0A1L8TR56"/>
<sequence>MMNLKFFEDGDTMSEKKSTSTFSKVTKIVIWTMLILTIGSLILSSIISLM</sequence>